<keyword evidence="5" id="KW-0133">Cell shape</keyword>
<evidence type="ECO:0000256" key="2">
    <source>
        <dbReference type="ARBA" id="ARBA00022676"/>
    </source>
</evidence>
<dbReference type="Proteomes" id="UP000199309">
    <property type="component" value="Unassembled WGS sequence"/>
</dbReference>
<keyword evidence="19" id="KW-1185">Reference proteome</keyword>
<evidence type="ECO:0000256" key="9">
    <source>
        <dbReference type="ARBA" id="ARBA00032370"/>
    </source>
</evidence>
<dbReference type="PROSITE" id="PS00428">
    <property type="entry name" value="FTSW_RODA_SPOVE"/>
    <property type="match status" value="1"/>
</dbReference>
<comment type="catalytic activity">
    <reaction evidence="15">
        <text>[GlcNAc-(1-&gt;4)-Mur2Ac(oyl-L-Ala-gamma-D-Glu-L-Lys-D-Ala-D-Ala)](n)-di-trans,octa-cis-undecaprenyl diphosphate + beta-D-GlcNAc-(1-&gt;4)-Mur2Ac(oyl-L-Ala-gamma-D-Glu-L-Lys-D-Ala-D-Ala)-di-trans,octa-cis-undecaprenyl diphosphate = [GlcNAc-(1-&gt;4)-Mur2Ac(oyl-L-Ala-gamma-D-Glu-L-Lys-D-Ala-D-Ala)](n+1)-di-trans,octa-cis-undecaprenyl diphosphate + di-trans,octa-cis-undecaprenyl diphosphate + H(+)</text>
        <dbReference type="Rhea" id="RHEA:23708"/>
        <dbReference type="Rhea" id="RHEA-COMP:9602"/>
        <dbReference type="Rhea" id="RHEA-COMP:9603"/>
        <dbReference type="ChEBI" id="CHEBI:15378"/>
        <dbReference type="ChEBI" id="CHEBI:58405"/>
        <dbReference type="ChEBI" id="CHEBI:60033"/>
        <dbReference type="ChEBI" id="CHEBI:78435"/>
        <dbReference type="EC" id="2.4.99.28"/>
    </reaction>
</comment>
<dbReference type="AlphaFoldDB" id="A0A1G9WA88"/>
<evidence type="ECO:0000313" key="19">
    <source>
        <dbReference type="Proteomes" id="UP000199309"/>
    </source>
</evidence>
<evidence type="ECO:0000256" key="8">
    <source>
        <dbReference type="ARBA" id="ARBA00023136"/>
    </source>
</evidence>
<proteinExistence type="inferred from homology"/>
<sequence>MDRQTRKMRRVYYGLIVAFSVLIVLGLVNVFSSTFVGDRMIGNTYYHLIRQVIILFIGVIPALFVYRVDYTFWRRHLGIICFITVTLLVLVFIAGIHINGARRWLGIGFFTFQPSELAKLVGVIYTATILSQLLDKDKPVELVHAMSHKKKAPAWKRWKLKPERALWIPLVLAILVAKQPDAGTAIVILLIPVIMVIASGAHISRAKLPILVAVSMGLIYTLSAVYRRNRLISWIDPWSYEKTLGYQTVQGLIAIGSGGITGQGVGTGVSKFSYLPEAHTDFAFAIFAQEWGLIGSIVMLSLFAVIVYCGCMCALHALDKYGMLLALGSTLYIGGQGFINIGMVSGLLPVVGVPLPFISYGGTSLIVNMAAAALLLNIAKKNLNEAAREAQMSARVTTLPSMKEETKSQFPLH</sequence>
<dbReference type="Pfam" id="PF01098">
    <property type="entry name" value="FTSW_RODA_SPOVE"/>
    <property type="match status" value="1"/>
</dbReference>
<dbReference type="GO" id="GO:0009252">
    <property type="term" value="P:peptidoglycan biosynthetic process"/>
    <property type="evidence" value="ECO:0007669"/>
    <property type="project" value="UniProtKB-KW"/>
</dbReference>
<comment type="similarity">
    <text evidence="11">Belongs to the SEDS family. FtsW subfamily.</text>
</comment>
<feature type="transmembrane region" description="Helical" evidence="17">
    <location>
        <begin position="291"/>
        <end position="318"/>
    </location>
</feature>
<keyword evidence="18" id="KW-0132">Cell division</keyword>
<name>A0A1G9WA88_9FIRM</name>
<evidence type="ECO:0000256" key="11">
    <source>
        <dbReference type="ARBA" id="ARBA00038053"/>
    </source>
</evidence>
<keyword evidence="18" id="KW-0131">Cell cycle</keyword>
<feature type="transmembrane region" description="Helical" evidence="17">
    <location>
        <begin position="12"/>
        <end position="32"/>
    </location>
</feature>
<dbReference type="GO" id="GO:0032153">
    <property type="term" value="C:cell division site"/>
    <property type="evidence" value="ECO:0007669"/>
    <property type="project" value="TreeGrafter"/>
</dbReference>
<evidence type="ECO:0000256" key="13">
    <source>
        <dbReference type="ARBA" id="ARBA00041418"/>
    </source>
</evidence>
<dbReference type="GO" id="GO:0005886">
    <property type="term" value="C:plasma membrane"/>
    <property type="evidence" value="ECO:0007669"/>
    <property type="project" value="TreeGrafter"/>
</dbReference>
<dbReference type="OrthoDB" id="9812661at2"/>
<feature type="transmembrane region" description="Helical" evidence="17">
    <location>
        <begin position="357"/>
        <end position="379"/>
    </location>
</feature>
<organism evidence="18 19">
    <name type="scientific">Megasphaera paucivorans</name>
    <dbReference type="NCBI Taxonomy" id="349095"/>
    <lineage>
        <taxon>Bacteria</taxon>
        <taxon>Bacillati</taxon>
        <taxon>Bacillota</taxon>
        <taxon>Negativicutes</taxon>
        <taxon>Veillonellales</taxon>
        <taxon>Veillonellaceae</taxon>
        <taxon>Megasphaera</taxon>
    </lineage>
</organism>
<dbReference type="STRING" id="349095.SAMN05660299_01566"/>
<evidence type="ECO:0000256" key="16">
    <source>
        <dbReference type="ARBA" id="ARBA00049966"/>
    </source>
</evidence>
<dbReference type="GO" id="GO:0051301">
    <property type="term" value="P:cell division"/>
    <property type="evidence" value="ECO:0007669"/>
    <property type="project" value="UniProtKB-KW"/>
</dbReference>
<keyword evidence="7 17" id="KW-1133">Transmembrane helix</keyword>
<dbReference type="EC" id="2.4.99.28" evidence="14"/>
<accession>A0A1G9WA88</accession>
<keyword evidence="2" id="KW-0328">Glycosyltransferase</keyword>
<evidence type="ECO:0000256" key="12">
    <source>
        <dbReference type="ARBA" id="ARBA00041185"/>
    </source>
</evidence>
<dbReference type="PANTHER" id="PTHR30474">
    <property type="entry name" value="CELL CYCLE PROTEIN"/>
    <property type="match status" value="1"/>
</dbReference>
<evidence type="ECO:0000256" key="17">
    <source>
        <dbReference type="SAM" id="Phobius"/>
    </source>
</evidence>
<evidence type="ECO:0000256" key="5">
    <source>
        <dbReference type="ARBA" id="ARBA00022960"/>
    </source>
</evidence>
<dbReference type="GO" id="GO:0008360">
    <property type="term" value="P:regulation of cell shape"/>
    <property type="evidence" value="ECO:0007669"/>
    <property type="project" value="UniProtKB-KW"/>
</dbReference>
<keyword evidence="8 17" id="KW-0472">Membrane</keyword>
<dbReference type="GO" id="GO:0008955">
    <property type="term" value="F:peptidoglycan glycosyltransferase activity"/>
    <property type="evidence" value="ECO:0007669"/>
    <property type="project" value="UniProtKB-EC"/>
</dbReference>
<dbReference type="InterPro" id="IPR018365">
    <property type="entry name" value="Cell_cycle_FtsW-rel_CS"/>
</dbReference>
<keyword evidence="4 17" id="KW-0812">Transmembrane</keyword>
<comment type="function">
    <text evidence="16">Peptidoglycan polymerase that is essential for cell division.</text>
</comment>
<feature type="transmembrane region" description="Helical" evidence="17">
    <location>
        <begin position="44"/>
        <end position="65"/>
    </location>
</feature>
<comment type="subcellular location">
    <subcellularLocation>
        <location evidence="1">Membrane</location>
        <topology evidence="1">Multi-pass membrane protein</topology>
    </subcellularLocation>
</comment>
<feature type="transmembrane region" description="Helical" evidence="17">
    <location>
        <begin position="208"/>
        <end position="226"/>
    </location>
</feature>
<evidence type="ECO:0000313" key="18">
    <source>
        <dbReference type="EMBL" id="SDM81207.1"/>
    </source>
</evidence>
<evidence type="ECO:0000256" key="3">
    <source>
        <dbReference type="ARBA" id="ARBA00022679"/>
    </source>
</evidence>
<evidence type="ECO:0000256" key="15">
    <source>
        <dbReference type="ARBA" id="ARBA00049902"/>
    </source>
</evidence>
<dbReference type="GO" id="GO:0015648">
    <property type="term" value="F:lipid-linked peptidoglycan transporter activity"/>
    <property type="evidence" value="ECO:0007669"/>
    <property type="project" value="TreeGrafter"/>
</dbReference>
<dbReference type="InterPro" id="IPR001182">
    <property type="entry name" value="FtsW/RodA"/>
</dbReference>
<feature type="transmembrane region" description="Helical" evidence="17">
    <location>
        <begin position="77"/>
        <end position="97"/>
    </location>
</feature>
<keyword evidence="3" id="KW-0808">Transferase</keyword>
<dbReference type="EMBL" id="FNHQ01000014">
    <property type="protein sequence ID" value="SDM81207.1"/>
    <property type="molecule type" value="Genomic_DNA"/>
</dbReference>
<protein>
    <recommendedName>
        <fullName evidence="12">Probable peptidoglycan glycosyltransferase FtsW</fullName>
        <ecNumber evidence="14">2.4.99.28</ecNumber>
    </recommendedName>
    <alternativeName>
        <fullName evidence="13">Cell division protein FtsW</fullName>
    </alternativeName>
    <alternativeName>
        <fullName evidence="10">Cell wall polymerase</fullName>
    </alternativeName>
    <alternativeName>
        <fullName evidence="9">Peptidoglycan polymerase</fullName>
    </alternativeName>
</protein>
<reference evidence="18 19" key="1">
    <citation type="submission" date="2016-10" db="EMBL/GenBank/DDBJ databases">
        <authorList>
            <person name="de Groot N.N."/>
        </authorList>
    </citation>
    <scope>NUCLEOTIDE SEQUENCE [LARGE SCALE GENOMIC DNA]</scope>
    <source>
        <strain evidence="18 19">DSM 16981</strain>
    </source>
</reference>
<evidence type="ECO:0000256" key="7">
    <source>
        <dbReference type="ARBA" id="ARBA00022989"/>
    </source>
</evidence>
<evidence type="ECO:0000256" key="1">
    <source>
        <dbReference type="ARBA" id="ARBA00004141"/>
    </source>
</evidence>
<feature type="transmembrane region" description="Helical" evidence="17">
    <location>
        <begin position="330"/>
        <end position="351"/>
    </location>
</feature>
<evidence type="ECO:0000256" key="6">
    <source>
        <dbReference type="ARBA" id="ARBA00022984"/>
    </source>
</evidence>
<keyword evidence="6" id="KW-0573">Peptidoglycan synthesis</keyword>
<gene>
    <name evidence="18" type="ORF">SAMN05660299_01566</name>
</gene>
<evidence type="ECO:0000256" key="14">
    <source>
        <dbReference type="ARBA" id="ARBA00044770"/>
    </source>
</evidence>
<evidence type="ECO:0000256" key="10">
    <source>
        <dbReference type="ARBA" id="ARBA00033270"/>
    </source>
</evidence>
<evidence type="ECO:0000256" key="4">
    <source>
        <dbReference type="ARBA" id="ARBA00022692"/>
    </source>
</evidence>
<dbReference type="PANTHER" id="PTHR30474:SF2">
    <property type="entry name" value="PEPTIDOGLYCAN GLYCOSYLTRANSFERASE FTSW-RELATED"/>
    <property type="match status" value="1"/>
</dbReference>
<feature type="transmembrane region" description="Helical" evidence="17">
    <location>
        <begin position="183"/>
        <end position="201"/>
    </location>
</feature>
<dbReference type="RefSeq" id="WP_091650248.1">
    <property type="nucleotide sequence ID" value="NZ_FNHQ01000014.1"/>
</dbReference>